<evidence type="ECO:0000256" key="1">
    <source>
        <dbReference type="SAM" id="Phobius"/>
    </source>
</evidence>
<accession>A0ABV5XW16</accession>
<organism evidence="2 3">
    <name type="scientific">Arthrobacter ramosus</name>
    <dbReference type="NCBI Taxonomy" id="1672"/>
    <lineage>
        <taxon>Bacteria</taxon>
        <taxon>Bacillati</taxon>
        <taxon>Actinomycetota</taxon>
        <taxon>Actinomycetes</taxon>
        <taxon>Micrococcales</taxon>
        <taxon>Micrococcaceae</taxon>
        <taxon>Arthrobacter</taxon>
    </lineage>
</organism>
<keyword evidence="1" id="KW-0812">Transmembrane</keyword>
<dbReference type="EMBL" id="JBHMBC010000004">
    <property type="protein sequence ID" value="MFB9818167.1"/>
    <property type="molecule type" value="Genomic_DNA"/>
</dbReference>
<evidence type="ECO:0000313" key="2">
    <source>
        <dbReference type="EMBL" id="MFB9818167.1"/>
    </source>
</evidence>
<feature type="transmembrane region" description="Helical" evidence="1">
    <location>
        <begin position="12"/>
        <end position="31"/>
    </location>
</feature>
<sequence>MISNPAIKPKVATPALILASAVVALCAVFVLQNLAVSWPPDAVQVFGWAAVLPSTFILCIIWLLRTHRRRDWLANAKLRWSHLEEEKRAHRTTAEITVLSIDALEPTGSWITINWNRFGHVQHVWLEALEEPIWVGSVLLISPDPTQIRPGAPWPATYYVQASNFLAWAPVTKLGQNRGSYAAAIR</sequence>
<keyword evidence="1" id="KW-1133">Transmembrane helix</keyword>
<comment type="caution">
    <text evidence="2">The sequence shown here is derived from an EMBL/GenBank/DDBJ whole genome shotgun (WGS) entry which is preliminary data.</text>
</comment>
<keyword evidence="1" id="KW-0472">Membrane</keyword>
<keyword evidence="3" id="KW-1185">Reference proteome</keyword>
<gene>
    <name evidence="2" type="ORF">ACFFP1_01480</name>
</gene>
<protein>
    <submittedName>
        <fullName evidence="2">Uncharacterized protein</fullName>
    </submittedName>
</protein>
<name>A0ABV5XW16_ARTRM</name>
<feature type="transmembrane region" description="Helical" evidence="1">
    <location>
        <begin position="43"/>
        <end position="64"/>
    </location>
</feature>
<proteinExistence type="predicted"/>
<evidence type="ECO:0000313" key="3">
    <source>
        <dbReference type="Proteomes" id="UP001589702"/>
    </source>
</evidence>
<reference evidence="2 3" key="1">
    <citation type="submission" date="2024-09" db="EMBL/GenBank/DDBJ databases">
        <authorList>
            <person name="Sun Q."/>
            <person name="Mori K."/>
        </authorList>
    </citation>
    <scope>NUCLEOTIDE SEQUENCE [LARGE SCALE GENOMIC DNA]</scope>
    <source>
        <strain evidence="2 3">JCM 1334</strain>
    </source>
</reference>
<dbReference type="RefSeq" id="WP_234754798.1">
    <property type="nucleotide sequence ID" value="NZ_JAKEED010000028.1"/>
</dbReference>
<dbReference type="Proteomes" id="UP001589702">
    <property type="component" value="Unassembled WGS sequence"/>
</dbReference>